<dbReference type="Proteomes" id="UP000242913">
    <property type="component" value="Unassembled WGS sequence"/>
</dbReference>
<evidence type="ECO:0000313" key="2">
    <source>
        <dbReference type="Proteomes" id="UP000242913"/>
    </source>
</evidence>
<dbReference type="EMBL" id="KZ271538">
    <property type="protein sequence ID" value="OZC05094.1"/>
    <property type="molecule type" value="Genomic_DNA"/>
</dbReference>
<accession>A0A238BJB1</accession>
<evidence type="ECO:0000313" key="1">
    <source>
        <dbReference type="EMBL" id="OZC05094.1"/>
    </source>
</evidence>
<gene>
    <name evidence="1" type="ORF">X798_07923</name>
</gene>
<keyword evidence="2" id="KW-1185">Reference proteome</keyword>
<name>A0A238BJB1_9BILA</name>
<protein>
    <submittedName>
        <fullName evidence="1">Uncharacterized protein</fullName>
    </submittedName>
</protein>
<organism evidence="1 2">
    <name type="scientific">Onchocerca flexuosa</name>
    <dbReference type="NCBI Taxonomy" id="387005"/>
    <lineage>
        <taxon>Eukaryota</taxon>
        <taxon>Metazoa</taxon>
        <taxon>Ecdysozoa</taxon>
        <taxon>Nematoda</taxon>
        <taxon>Chromadorea</taxon>
        <taxon>Rhabditida</taxon>
        <taxon>Spirurina</taxon>
        <taxon>Spiruromorpha</taxon>
        <taxon>Filarioidea</taxon>
        <taxon>Onchocercidae</taxon>
        <taxon>Onchocerca</taxon>
    </lineage>
</organism>
<sequence length="59" mass="7052">MKESLSFPRHLLGQISDLFLHKQNTLQKNYTIVKQHETLALQIERLTERWQLAKIYIST</sequence>
<reference evidence="1 2" key="1">
    <citation type="submission" date="2015-12" db="EMBL/GenBank/DDBJ databases">
        <title>Draft genome of the nematode, Onchocerca flexuosa.</title>
        <authorList>
            <person name="Mitreva M."/>
        </authorList>
    </citation>
    <scope>NUCLEOTIDE SEQUENCE [LARGE SCALE GENOMIC DNA]</scope>
    <source>
        <strain evidence="1">Red Deer</strain>
    </source>
</reference>
<feature type="non-terminal residue" evidence="1">
    <location>
        <position position="59"/>
    </location>
</feature>
<proteinExistence type="predicted"/>
<dbReference type="AlphaFoldDB" id="A0A238BJB1"/>